<dbReference type="WBParaSite" id="RSKR_0000977300.1">
    <property type="protein sequence ID" value="RSKR_0000977300.1"/>
    <property type="gene ID" value="RSKR_0000977300"/>
</dbReference>
<evidence type="ECO:0000313" key="1">
    <source>
        <dbReference type="Proteomes" id="UP000095286"/>
    </source>
</evidence>
<dbReference type="Proteomes" id="UP000095286">
    <property type="component" value="Unplaced"/>
</dbReference>
<name>A0AC35UB55_9BILA</name>
<organism evidence="1 2">
    <name type="scientific">Rhabditophanes sp. KR3021</name>
    <dbReference type="NCBI Taxonomy" id="114890"/>
    <lineage>
        <taxon>Eukaryota</taxon>
        <taxon>Metazoa</taxon>
        <taxon>Ecdysozoa</taxon>
        <taxon>Nematoda</taxon>
        <taxon>Chromadorea</taxon>
        <taxon>Rhabditida</taxon>
        <taxon>Tylenchina</taxon>
        <taxon>Panagrolaimomorpha</taxon>
        <taxon>Strongyloidoidea</taxon>
        <taxon>Alloionematidae</taxon>
        <taxon>Rhabditophanes</taxon>
    </lineage>
</organism>
<accession>A0AC35UB55</accession>
<proteinExistence type="predicted"/>
<protein>
    <submittedName>
        <fullName evidence="2">Nuclear receptor</fullName>
    </submittedName>
</protein>
<sequence>MDTCLVCGVSTNRVHFSVNCCRKDAMFYRRSVASKAVYKCRRLTKDCKITPDSRSACRYCRFVACQKAGLQLKSESNLEPDNDKPIYENTPSQQIYSTTLGRSIEVKDNKVHYDLKDTLKNIEDIFRRPMYGETKLNGIHLTCLQKATQGLQYFVKAMNMDKTDPMAITITQQMPLKDFCVFWEKFMLHCAELLMHLPNFYNLDFETKYLYFKDFWGCFEMIITLHYSMTTFGFDNEEVLIMFDNKSAHRHEPLLFTEYSTTPEVAEEVSRLFAAPLDFIVEFIYLPMKSLRLNDTELAFIILQILYSRKNMSNISQEISKHHEKLLKISATEMHNYYFYHQNIENYAWRLIQISKLIENSRAYNEREQELFLVGKIFKIFDYDLFDTELYPKYK</sequence>
<evidence type="ECO:0000313" key="2">
    <source>
        <dbReference type="WBParaSite" id="RSKR_0000977300.1"/>
    </source>
</evidence>
<reference evidence="2" key="1">
    <citation type="submission" date="2016-11" db="UniProtKB">
        <authorList>
            <consortium name="WormBaseParasite"/>
        </authorList>
    </citation>
    <scope>IDENTIFICATION</scope>
    <source>
        <strain evidence="2">KR3021</strain>
    </source>
</reference>